<comment type="caution">
    <text evidence="1">The sequence shown here is derived from an EMBL/GenBank/DDBJ whole genome shotgun (WGS) entry which is preliminary data.</text>
</comment>
<gene>
    <name evidence="1" type="ORF">N8I77_001953</name>
</gene>
<sequence length="120" mass="13114">MLRIETSSAIASFHIRTAVCFNPVQEPKPHCVPLLRHRLIRCAGLRERLVSFALDRVMADLVCIEDEPGPWPPSLGDLRAACMSAGSDLRDCEEGLLELGRITCTGAWGFADGRSILPLG</sequence>
<reference evidence="1" key="1">
    <citation type="submission" date="2023-06" db="EMBL/GenBank/DDBJ databases">
        <authorList>
            <person name="Noh H."/>
        </authorList>
    </citation>
    <scope>NUCLEOTIDE SEQUENCE</scope>
    <source>
        <strain evidence="1">DUCC20226</strain>
    </source>
</reference>
<protein>
    <submittedName>
        <fullName evidence="1">Uncharacterized protein</fullName>
    </submittedName>
</protein>
<dbReference type="EMBL" id="JAUJFL010000001">
    <property type="protein sequence ID" value="KAK2615181.1"/>
    <property type="molecule type" value="Genomic_DNA"/>
</dbReference>
<keyword evidence="2" id="KW-1185">Reference proteome</keyword>
<accession>A0AAD9WAN7</accession>
<evidence type="ECO:0000313" key="1">
    <source>
        <dbReference type="EMBL" id="KAK2615181.1"/>
    </source>
</evidence>
<evidence type="ECO:0000313" key="2">
    <source>
        <dbReference type="Proteomes" id="UP001265746"/>
    </source>
</evidence>
<dbReference type="Proteomes" id="UP001265746">
    <property type="component" value="Unassembled WGS sequence"/>
</dbReference>
<dbReference type="AlphaFoldDB" id="A0AAD9WAN7"/>
<proteinExistence type="predicted"/>
<name>A0AAD9WAN7_PHOAM</name>
<organism evidence="1 2">
    <name type="scientific">Phomopsis amygdali</name>
    <name type="common">Fusicoccum amygdali</name>
    <dbReference type="NCBI Taxonomy" id="1214568"/>
    <lineage>
        <taxon>Eukaryota</taxon>
        <taxon>Fungi</taxon>
        <taxon>Dikarya</taxon>
        <taxon>Ascomycota</taxon>
        <taxon>Pezizomycotina</taxon>
        <taxon>Sordariomycetes</taxon>
        <taxon>Sordariomycetidae</taxon>
        <taxon>Diaporthales</taxon>
        <taxon>Diaporthaceae</taxon>
        <taxon>Diaporthe</taxon>
    </lineage>
</organism>